<feature type="transmembrane region" description="Helical" evidence="7">
    <location>
        <begin position="291"/>
        <end position="311"/>
    </location>
</feature>
<dbReference type="InterPro" id="IPR051826">
    <property type="entry name" value="E3_ubiquitin-ligase_domain"/>
</dbReference>
<dbReference type="Proteomes" id="UP000095009">
    <property type="component" value="Unassembled WGS sequence"/>
</dbReference>
<feature type="region of interest" description="Disordered" evidence="6">
    <location>
        <begin position="117"/>
        <end position="179"/>
    </location>
</feature>
<evidence type="ECO:0000313" key="10">
    <source>
        <dbReference type="Proteomes" id="UP000095009"/>
    </source>
</evidence>
<dbReference type="PANTHER" id="PTHR22765:SF416">
    <property type="entry name" value="E3 UBIQUITIN-PROTEIN LIGASE GODZILLA"/>
    <property type="match status" value="1"/>
</dbReference>
<keyword evidence="10" id="KW-1185">Reference proteome</keyword>
<dbReference type="GO" id="GO:0006511">
    <property type="term" value="P:ubiquitin-dependent protein catabolic process"/>
    <property type="evidence" value="ECO:0007669"/>
    <property type="project" value="TreeGrafter"/>
</dbReference>
<dbReference type="EMBL" id="KV454409">
    <property type="protein sequence ID" value="ODQ65996.1"/>
    <property type="molecule type" value="Genomic_DNA"/>
</dbReference>
<dbReference type="Gene3D" id="3.30.40.10">
    <property type="entry name" value="Zinc/RING finger domain, C3HC4 (zinc finger)"/>
    <property type="match status" value="1"/>
</dbReference>
<keyword evidence="3 7" id="KW-1133">Transmembrane helix</keyword>
<dbReference type="Pfam" id="PF02225">
    <property type="entry name" value="PA"/>
    <property type="match status" value="1"/>
</dbReference>
<dbReference type="GO" id="GO:0016020">
    <property type="term" value="C:membrane"/>
    <property type="evidence" value="ECO:0007669"/>
    <property type="project" value="UniProtKB-SubCell"/>
</dbReference>
<dbReference type="SUPFAM" id="SSF52025">
    <property type="entry name" value="PA domain"/>
    <property type="match status" value="1"/>
</dbReference>
<dbReference type="GO" id="GO:0008270">
    <property type="term" value="F:zinc ion binding"/>
    <property type="evidence" value="ECO:0007669"/>
    <property type="project" value="UniProtKB-KW"/>
</dbReference>
<evidence type="ECO:0000256" key="4">
    <source>
        <dbReference type="ARBA" id="ARBA00023136"/>
    </source>
</evidence>
<dbReference type="PROSITE" id="PS50089">
    <property type="entry name" value="ZF_RING_2"/>
    <property type="match status" value="1"/>
</dbReference>
<dbReference type="OrthoDB" id="8062037at2759"/>
<evidence type="ECO:0000256" key="5">
    <source>
        <dbReference type="PROSITE-ProRule" id="PRU00175"/>
    </source>
</evidence>
<protein>
    <recommendedName>
        <fullName evidence="8">RING-type domain-containing protein</fullName>
    </recommendedName>
</protein>
<dbReference type="Gene3D" id="3.50.30.30">
    <property type="match status" value="1"/>
</dbReference>
<dbReference type="InterPro" id="IPR003137">
    <property type="entry name" value="PA_domain"/>
</dbReference>
<evidence type="ECO:0000256" key="2">
    <source>
        <dbReference type="ARBA" id="ARBA00022692"/>
    </source>
</evidence>
<evidence type="ECO:0000256" key="3">
    <source>
        <dbReference type="ARBA" id="ARBA00022989"/>
    </source>
</evidence>
<dbReference type="AlphaFoldDB" id="A0A1E3PKN0"/>
<name>A0A1E3PKN0_9ASCO</name>
<feature type="transmembrane region" description="Helical" evidence="7">
    <location>
        <begin position="16"/>
        <end position="35"/>
    </location>
</feature>
<evidence type="ECO:0000256" key="1">
    <source>
        <dbReference type="ARBA" id="ARBA00004370"/>
    </source>
</evidence>
<keyword evidence="5" id="KW-0863">Zinc-finger</keyword>
<keyword evidence="5" id="KW-0479">Metal-binding</keyword>
<dbReference type="PANTHER" id="PTHR22765">
    <property type="entry name" value="RING FINGER AND PROTEASE ASSOCIATED DOMAIN-CONTAINING"/>
    <property type="match status" value="1"/>
</dbReference>
<keyword evidence="2 7" id="KW-0812">Transmembrane</keyword>
<dbReference type="InterPro" id="IPR001841">
    <property type="entry name" value="Znf_RING"/>
</dbReference>
<accession>A0A1E3PKN0</accession>
<feature type="compositionally biased region" description="Low complexity" evidence="6">
    <location>
        <begin position="355"/>
        <end position="366"/>
    </location>
</feature>
<feature type="domain" description="RING-type" evidence="8">
    <location>
        <begin position="433"/>
        <end position="476"/>
    </location>
</feature>
<feature type="region of interest" description="Disordered" evidence="6">
    <location>
        <begin position="522"/>
        <end position="554"/>
    </location>
</feature>
<evidence type="ECO:0000256" key="6">
    <source>
        <dbReference type="SAM" id="MobiDB-lite"/>
    </source>
</evidence>
<feature type="region of interest" description="Disordered" evidence="6">
    <location>
        <begin position="346"/>
        <end position="366"/>
    </location>
</feature>
<reference evidence="9 10" key="1">
    <citation type="journal article" date="2016" name="Proc. Natl. Acad. Sci. U.S.A.">
        <title>Comparative genomics of biotechnologically important yeasts.</title>
        <authorList>
            <person name="Riley R."/>
            <person name="Haridas S."/>
            <person name="Wolfe K.H."/>
            <person name="Lopes M.R."/>
            <person name="Hittinger C.T."/>
            <person name="Goeker M."/>
            <person name="Salamov A.A."/>
            <person name="Wisecaver J.H."/>
            <person name="Long T.M."/>
            <person name="Calvey C.H."/>
            <person name="Aerts A.L."/>
            <person name="Barry K.W."/>
            <person name="Choi C."/>
            <person name="Clum A."/>
            <person name="Coughlan A.Y."/>
            <person name="Deshpande S."/>
            <person name="Douglass A.P."/>
            <person name="Hanson S.J."/>
            <person name="Klenk H.-P."/>
            <person name="LaButti K.M."/>
            <person name="Lapidus A."/>
            <person name="Lindquist E.A."/>
            <person name="Lipzen A.M."/>
            <person name="Meier-Kolthoff J.P."/>
            <person name="Ohm R.A."/>
            <person name="Otillar R.P."/>
            <person name="Pangilinan J.L."/>
            <person name="Peng Y."/>
            <person name="Rokas A."/>
            <person name="Rosa C.A."/>
            <person name="Scheuner C."/>
            <person name="Sibirny A.A."/>
            <person name="Slot J.C."/>
            <person name="Stielow J.B."/>
            <person name="Sun H."/>
            <person name="Kurtzman C.P."/>
            <person name="Blackwell M."/>
            <person name="Grigoriev I.V."/>
            <person name="Jeffries T.W."/>
        </authorList>
    </citation>
    <scope>NUCLEOTIDE SEQUENCE [LARGE SCALE GENOMIC DNA]</scope>
    <source>
        <strain evidence="9 10">DSM 6958</strain>
    </source>
</reference>
<dbReference type="InterPro" id="IPR013083">
    <property type="entry name" value="Znf_RING/FYVE/PHD"/>
</dbReference>
<feature type="compositionally biased region" description="Low complexity" evidence="6">
    <location>
        <begin position="535"/>
        <end position="547"/>
    </location>
</feature>
<dbReference type="GO" id="GO:0005737">
    <property type="term" value="C:cytoplasm"/>
    <property type="evidence" value="ECO:0007669"/>
    <property type="project" value="TreeGrafter"/>
</dbReference>
<comment type="subcellular location">
    <subcellularLocation>
        <location evidence="1">Membrane</location>
    </subcellularLocation>
</comment>
<evidence type="ECO:0000256" key="7">
    <source>
        <dbReference type="SAM" id="Phobius"/>
    </source>
</evidence>
<keyword evidence="4 7" id="KW-0472">Membrane</keyword>
<organism evidence="9 10">
    <name type="scientific">Nadsonia fulvescens var. elongata DSM 6958</name>
    <dbReference type="NCBI Taxonomy" id="857566"/>
    <lineage>
        <taxon>Eukaryota</taxon>
        <taxon>Fungi</taxon>
        <taxon>Dikarya</taxon>
        <taxon>Ascomycota</taxon>
        <taxon>Saccharomycotina</taxon>
        <taxon>Dipodascomycetes</taxon>
        <taxon>Dipodascales</taxon>
        <taxon>Dipodascales incertae sedis</taxon>
        <taxon>Nadsonia</taxon>
    </lineage>
</organism>
<evidence type="ECO:0000259" key="8">
    <source>
        <dbReference type="PROSITE" id="PS50089"/>
    </source>
</evidence>
<feature type="compositionally biased region" description="Basic and acidic residues" evidence="6">
    <location>
        <begin position="143"/>
        <end position="165"/>
    </location>
</feature>
<dbReference type="GO" id="GO:0061630">
    <property type="term" value="F:ubiquitin protein ligase activity"/>
    <property type="evidence" value="ECO:0007669"/>
    <property type="project" value="TreeGrafter"/>
</dbReference>
<dbReference type="SMART" id="SM00184">
    <property type="entry name" value="RING"/>
    <property type="match status" value="1"/>
</dbReference>
<keyword evidence="5" id="KW-0862">Zinc</keyword>
<gene>
    <name evidence="9" type="ORF">NADFUDRAFT_51266</name>
</gene>
<dbReference type="Pfam" id="PF13639">
    <property type="entry name" value="zf-RING_2"/>
    <property type="match status" value="1"/>
</dbReference>
<evidence type="ECO:0000313" key="9">
    <source>
        <dbReference type="EMBL" id="ODQ65996.1"/>
    </source>
</evidence>
<sequence>MANGAFIVASRRATRIWGLVGGGFLVMMLALALLLNRNQLGADMITSGDLNSVTAYANDDNLANPSGVRVSRPAKTSFSSIEQLDIPVVISPYDAVITSPEADWTIYARPAAFGSFNFGHQDGSPGGDKNSHKDPEDETDSGDPEKGDGDDNSDHNGNEPNKGEGSDDPDDGAEYPDGLTGKIVTVKTSGCFDDNDLGNRVDLSDSIALVLRGNCGFYEKVLNLQSWGAVAVIVGDNIYGRGLVTMYKSDDSHSIKIPSVFVTRSSYEDLRLVNIVHISLENSAPSFFDTLLFGFISPLFSITIIYLLFMFNRYYKGTLERAPVSYVNKLPTRLWMGVPECTSGNSSTLSIPRMSQESSSEGNENEATALLLPKVTSESARINNSSNHDANSPLLKSYNSLDQFPPHISMNPEPFKPQRIHHHEKVWVSSAECIICLEEYVIGESMVMRLPCGHDFHVDCIKQWLINEKRTCPICKQDIMTKDVKNPLDTDNSDETSQGSTSLLSRLRNGWRRILREPNANDVEEASELPVPTTNNSRNSNISENNSGDALFLV</sequence>
<proteinExistence type="predicted"/>
<dbReference type="STRING" id="857566.A0A1E3PKN0"/>
<dbReference type="InterPro" id="IPR046450">
    <property type="entry name" value="PA_dom_sf"/>
</dbReference>
<dbReference type="SUPFAM" id="SSF57850">
    <property type="entry name" value="RING/U-box"/>
    <property type="match status" value="1"/>
</dbReference>